<evidence type="ECO:0000256" key="5">
    <source>
        <dbReference type="ARBA" id="ARBA00023098"/>
    </source>
</evidence>
<feature type="active site" description="Proton acceptor" evidence="7">
    <location>
        <position position="242"/>
    </location>
</feature>
<gene>
    <name evidence="7" type="primary">lpxD</name>
    <name evidence="9" type="ORF">GGR21_003749</name>
</gene>
<evidence type="ECO:0000313" key="10">
    <source>
        <dbReference type="Proteomes" id="UP000555103"/>
    </source>
</evidence>
<dbReference type="GO" id="GO:0016410">
    <property type="term" value="F:N-acyltransferase activity"/>
    <property type="evidence" value="ECO:0007669"/>
    <property type="project" value="InterPro"/>
</dbReference>
<comment type="pathway">
    <text evidence="7">Bacterial outer membrane biogenesis; LPS lipid A biosynthesis.</text>
</comment>
<comment type="caution">
    <text evidence="9">The sequence shown here is derived from an EMBL/GenBank/DDBJ whole genome shotgun (WGS) entry which is preliminary data.</text>
</comment>
<name>A0A840CUG1_9BACT</name>
<evidence type="ECO:0000256" key="1">
    <source>
        <dbReference type="ARBA" id="ARBA00022516"/>
    </source>
</evidence>
<dbReference type="GO" id="GO:0103118">
    <property type="term" value="F:UDP-3-O-[(3R)-3-hydroxyacyl]-glucosamine N-acyltransferase activity"/>
    <property type="evidence" value="ECO:0007669"/>
    <property type="project" value="UniProtKB-EC"/>
</dbReference>
<keyword evidence="1 7" id="KW-0444">Lipid biosynthesis</keyword>
<dbReference type="PANTHER" id="PTHR43378">
    <property type="entry name" value="UDP-3-O-ACYLGLUCOSAMINE N-ACYLTRANSFERASE"/>
    <property type="match status" value="1"/>
</dbReference>
<keyword evidence="5 7" id="KW-0443">Lipid metabolism</keyword>
<evidence type="ECO:0000256" key="3">
    <source>
        <dbReference type="ARBA" id="ARBA00022679"/>
    </source>
</evidence>
<protein>
    <recommendedName>
        <fullName evidence="7">UDP-3-O-acylglucosamine N-acyltransferase</fullName>
        <ecNumber evidence="7">2.3.1.191</ecNumber>
    </recommendedName>
</protein>
<dbReference type="Pfam" id="PF00132">
    <property type="entry name" value="Hexapep"/>
    <property type="match status" value="2"/>
</dbReference>
<keyword evidence="2 7" id="KW-0441">Lipid A biosynthesis</keyword>
<dbReference type="InterPro" id="IPR020573">
    <property type="entry name" value="UDP_GlcNAc_AcTrfase_non-rep"/>
</dbReference>
<dbReference type="GO" id="GO:0009245">
    <property type="term" value="P:lipid A biosynthetic process"/>
    <property type="evidence" value="ECO:0007669"/>
    <property type="project" value="UniProtKB-UniRule"/>
</dbReference>
<evidence type="ECO:0000256" key="2">
    <source>
        <dbReference type="ARBA" id="ARBA00022556"/>
    </source>
</evidence>
<comment type="subunit">
    <text evidence="7">Homotrimer.</text>
</comment>
<dbReference type="NCBIfam" id="TIGR01853">
    <property type="entry name" value="lipid_A_lpxD"/>
    <property type="match status" value="1"/>
</dbReference>
<dbReference type="InterPro" id="IPR007691">
    <property type="entry name" value="LpxD"/>
</dbReference>
<proteinExistence type="inferred from homology"/>
<comment type="similarity">
    <text evidence="7">Belongs to the transferase hexapeptide repeat family. LpxD subfamily.</text>
</comment>
<evidence type="ECO:0000313" key="9">
    <source>
        <dbReference type="EMBL" id="MBB4037828.1"/>
    </source>
</evidence>
<dbReference type="EC" id="2.3.1.191" evidence="7"/>
<dbReference type="Pfam" id="PF04613">
    <property type="entry name" value="LpxD"/>
    <property type="match status" value="1"/>
</dbReference>
<evidence type="ECO:0000256" key="6">
    <source>
        <dbReference type="ARBA" id="ARBA00023315"/>
    </source>
</evidence>
<dbReference type="InterPro" id="IPR001451">
    <property type="entry name" value="Hexapep"/>
</dbReference>
<keyword evidence="10" id="KW-1185">Reference proteome</keyword>
<dbReference type="CDD" id="cd03352">
    <property type="entry name" value="LbH_LpxD"/>
    <property type="match status" value="1"/>
</dbReference>
<feature type="domain" description="UDP-3-O-[3-hydroxymyristoyl] glucosamine N-acyltransferase non-repeat region" evidence="8">
    <location>
        <begin position="24"/>
        <end position="91"/>
    </location>
</feature>
<dbReference type="HAMAP" id="MF_00523">
    <property type="entry name" value="LpxD"/>
    <property type="match status" value="1"/>
</dbReference>
<keyword evidence="3 7" id="KW-0808">Transferase</keyword>
<dbReference type="Proteomes" id="UP000555103">
    <property type="component" value="Unassembled WGS sequence"/>
</dbReference>
<keyword evidence="6 7" id="KW-0012">Acyltransferase</keyword>
<comment type="catalytic activity">
    <reaction evidence="7">
        <text>a UDP-3-O-[(3R)-3-hydroxyacyl]-alpha-D-glucosamine + a (3R)-hydroxyacyl-[ACP] = a UDP-2-N,3-O-bis[(3R)-3-hydroxyacyl]-alpha-D-glucosamine + holo-[ACP] + H(+)</text>
        <dbReference type="Rhea" id="RHEA:53836"/>
        <dbReference type="Rhea" id="RHEA-COMP:9685"/>
        <dbReference type="Rhea" id="RHEA-COMP:9945"/>
        <dbReference type="ChEBI" id="CHEBI:15378"/>
        <dbReference type="ChEBI" id="CHEBI:64479"/>
        <dbReference type="ChEBI" id="CHEBI:78827"/>
        <dbReference type="ChEBI" id="CHEBI:137740"/>
        <dbReference type="ChEBI" id="CHEBI:137748"/>
        <dbReference type="EC" id="2.3.1.191"/>
    </reaction>
</comment>
<dbReference type="EMBL" id="JACIEP010000018">
    <property type="protein sequence ID" value="MBB4037828.1"/>
    <property type="molecule type" value="Genomic_DNA"/>
</dbReference>
<dbReference type="PANTHER" id="PTHR43378:SF2">
    <property type="entry name" value="UDP-3-O-ACYLGLUCOSAMINE N-ACYLTRANSFERASE 1, MITOCHONDRIAL-RELATED"/>
    <property type="match status" value="1"/>
</dbReference>
<dbReference type="InterPro" id="IPR011004">
    <property type="entry name" value="Trimer_LpxA-like_sf"/>
</dbReference>
<dbReference type="NCBIfam" id="NF002060">
    <property type="entry name" value="PRK00892.1"/>
    <property type="match status" value="1"/>
</dbReference>
<reference evidence="9 10" key="1">
    <citation type="submission" date="2020-08" db="EMBL/GenBank/DDBJ databases">
        <title>Genomic Encyclopedia of Type Strains, Phase IV (KMG-IV): sequencing the most valuable type-strain genomes for metagenomic binning, comparative biology and taxonomic classification.</title>
        <authorList>
            <person name="Goeker M."/>
        </authorList>
    </citation>
    <scope>NUCLEOTIDE SEQUENCE [LARGE SCALE GENOMIC DNA]</scope>
    <source>
        <strain evidence="9 10">DSM 104969</strain>
    </source>
</reference>
<organism evidence="9 10">
    <name type="scientific">Dysgonomonas hofstadii</name>
    <dbReference type="NCBI Taxonomy" id="637886"/>
    <lineage>
        <taxon>Bacteria</taxon>
        <taxon>Pseudomonadati</taxon>
        <taxon>Bacteroidota</taxon>
        <taxon>Bacteroidia</taxon>
        <taxon>Bacteroidales</taxon>
        <taxon>Dysgonomonadaceae</taxon>
        <taxon>Dysgonomonas</taxon>
    </lineage>
</organism>
<evidence type="ECO:0000256" key="4">
    <source>
        <dbReference type="ARBA" id="ARBA00022737"/>
    </source>
</evidence>
<dbReference type="Gene3D" id="3.40.1390.10">
    <property type="entry name" value="MurE/MurF, N-terminal domain"/>
    <property type="match status" value="1"/>
</dbReference>
<accession>A0A840CUG1</accession>
<dbReference type="AlphaFoldDB" id="A0A840CUG1"/>
<comment type="function">
    <text evidence="7">Catalyzes the N-acylation of UDP-3-O-acylglucosamine using 3-hydroxyacyl-ACP as the acyl donor. Is involved in the biosynthesis of lipid A, a phosphorylated glycolipid that anchors the lipopolysaccharide to the outer membrane of the cell.</text>
</comment>
<dbReference type="SUPFAM" id="SSF51161">
    <property type="entry name" value="Trimeric LpxA-like enzymes"/>
    <property type="match status" value="1"/>
</dbReference>
<dbReference type="Gene3D" id="2.160.10.10">
    <property type="entry name" value="Hexapeptide repeat proteins"/>
    <property type="match status" value="1"/>
</dbReference>
<evidence type="ECO:0000256" key="7">
    <source>
        <dbReference type="HAMAP-Rule" id="MF_00523"/>
    </source>
</evidence>
<dbReference type="Pfam" id="PF14602">
    <property type="entry name" value="Hexapep_2"/>
    <property type="match status" value="1"/>
</dbReference>
<sequence length="347" mass="37081">MQISFTAEQIATVLNGTIEGDPSVVVHSFSKIEDGKPGTLTFLANPKYTHYIYSTNATIVLVNNDFVAEYPIRATLIRCSNAYAALALLLDMVEKMKPQKTGVEPMSYIAETAKLGDNVYVGAFAYVSDNSIIGSNTKIYPQSYIGDNVKIGDNTIIYPGAKIYSGCIIGSNCIIHAGAVIGSDGFGFAPDNGSYKKIPQMGIVILEDDVEIGANTTIDRAVMDATIIHKGVKLDNLIQIAHNVEIGENTVMAAQVGISGSTKVGKHCMFGGQVGLGGHITVGDNANIGAQSGIISNIEPGAKIMGAPAIPVRDYFKSSIIFPKLPEMYRQIAQLQKELEVLKSNQK</sequence>
<dbReference type="UniPathway" id="UPA00973"/>
<keyword evidence="4 7" id="KW-0677">Repeat</keyword>
<dbReference type="GO" id="GO:0016020">
    <property type="term" value="C:membrane"/>
    <property type="evidence" value="ECO:0007669"/>
    <property type="project" value="GOC"/>
</dbReference>
<evidence type="ECO:0000259" key="8">
    <source>
        <dbReference type="Pfam" id="PF04613"/>
    </source>
</evidence>